<name>A0AAD1UB88_EUPCR</name>
<dbReference type="EMBL" id="CAMPGE010004805">
    <property type="protein sequence ID" value="CAI2363654.1"/>
    <property type="molecule type" value="Genomic_DNA"/>
</dbReference>
<gene>
    <name evidence="2" type="ORF">ECRASSUSDP1_LOCUS4990</name>
</gene>
<sequence>MEKVNSKAMRDLFKVTKDNKILDQILKKQQRRGYRTFADPTIWKSKEEIISGQGTVSATRYNNYEAKILPYASRNSRKSLNSKAKGINHIESSSNGSSSKMAKRMTTCGTHHKAKSIPANNENKVVRLNHKSPKLKEFSEAEVGKHWNRSSVGKVKNDLSFIEEKSNEKPVIKGSYIKITRNKKNKIITSKTNKIELNSKLEKALNEFDDCKDQYNQHLDSPLKPPEAFNTIYSPENRLKSAPYQPGNTFMSTLYSPKTASNFNPLYNKGPGSPIPNDHQGNFELTIDVNGVPHSVKMNGTEATDESNAHAKEAAELKEKLFVSEILLKKLYCQNQELVEKTKKQQEKIMKMDNDYRNLQKQHLLLQHNIQNKVMATRKSNFSINTLGFKSPIRRNSFDKFIEMQGINDEANSFWSELKQSTQHLFNTESMDEDLEKKMNSVFQSQRCDSPNGYLIARTSVDKGERLIKYCIG</sequence>
<proteinExistence type="predicted"/>
<evidence type="ECO:0000313" key="2">
    <source>
        <dbReference type="EMBL" id="CAI2363654.1"/>
    </source>
</evidence>
<dbReference type="Proteomes" id="UP001295684">
    <property type="component" value="Unassembled WGS sequence"/>
</dbReference>
<evidence type="ECO:0000256" key="1">
    <source>
        <dbReference type="SAM" id="Coils"/>
    </source>
</evidence>
<keyword evidence="3" id="KW-1185">Reference proteome</keyword>
<reference evidence="2" key="1">
    <citation type="submission" date="2023-07" db="EMBL/GenBank/DDBJ databases">
        <authorList>
            <consortium name="AG Swart"/>
            <person name="Singh M."/>
            <person name="Singh A."/>
            <person name="Seah K."/>
            <person name="Emmerich C."/>
        </authorList>
    </citation>
    <scope>NUCLEOTIDE SEQUENCE</scope>
    <source>
        <strain evidence="2">DP1</strain>
    </source>
</reference>
<accession>A0AAD1UB88</accession>
<keyword evidence="1" id="KW-0175">Coiled coil</keyword>
<comment type="caution">
    <text evidence="2">The sequence shown here is derived from an EMBL/GenBank/DDBJ whole genome shotgun (WGS) entry which is preliminary data.</text>
</comment>
<evidence type="ECO:0000313" key="3">
    <source>
        <dbReference type="Proteomes" id="UP001295684"/>
    </source>
</evidence>
<organism evidence="2 3">
    <name type="scientific">Euplotes crassus</name>
    <dbReference type="NCBI Taxonomy" id="5936"/>
    <lineage>
        <taxon>Eukaryota</taxon>
        <taxon>Sar</taxon>
        <taxon>Alveolata</taxon>
        <taxon>Ciliophora</taxon>
        <taxon>Intramacronucleata</taxon>
        <taxon>Spirotrichea</taxon>
        <taxon>Hypotrichia</taxon>
        <taxon>Euplotida</taxon>
        <taxon>Euplotidae</taxon>
        <taxon>Moneuplotes</taxon>
    </lineage>
</organism>
<feature type="coiled-coil region" evidence="1">
    <location>
        <begin position="328"/>
        <end position="362"/>
    </location>
</feature>
<dbReference type="AlphaFoldDB" id="A0AAD1UB88"/>
<protein>
    <submittedName>
        <fullName evidence="2">Uncharacterized protein</fullName>
    </submittedName>
</protein>